<protein>
    <submittedName>
        <fullName evidence="1">Uncharacterized protein</fullName>
    </submittedName>
</protein>
<organism evidence="1 2">
    <name type="scientific">Ameca splendens</name>
    <dbReference type="NCBI Taxonomy" id="208324"/>
    <lineage>
        <taxon>Eukaryota</taxon>
        <taxon>Metazoa</taxon>
        <taxon>Chordata</taxon>
        <taxon>Craniata</taxon>
        <taxon>Vertebrata</taxon>
        <taxon>Euteleostomi</taxon>
        <taxon>Actinopterygii</taxon>
        <taxon>Neopterygii</taxon>
        <taxon>Teleostei</taxon>
        <taxon>Neoteleostei</taxon>
        <taxon>Acanthomorphata</taxon>
        <taxon>Ovalentaria</taxon>
        <taxon>Atherinomorphae</taxon>
        <taxon>Cyprinodontiformes</taxon>
        <taxon>Goodeidae</taxon>
        <taxon>Ameca</taxon>
    </lineage>
</organism>
<comment type="caution">
    <text evidence="1">The sequence shown here is derived from an EMBL/GenBank/DDBJ whole genome shotgun (WGS) entry which is preliminary data.</text>
</comment>
<gene>
    <name evidence="1" type="ORF">AMECASPLE_025219</name>
</gene>
<name>A0ABV0Z2J3_9TELE</name>
<dbReference type="Proteomes" id="UP001469553">
    <property type="component" value="Unassembled WGS sequence"/>
</dbReference>
<sequence>MHFSSVSMLLPWLRQKLPHKILSSSGKLWSFTSPDSSVSPCCFSCHPPPKWSGATAPKRSQWKRGIVAVCARPFIIEQIKPSHSLDCICHCTQETGKGI</sequence>
<keyword evidence="2" id="KW-1185">Reference proteome</keyword>
<proteinExistence type="predicted"/>
<evidence type="ECO:0000313" key="1">
    <source>
        <dbReference type="EMBL" id="MEQ2300418.1"/>
    </source>
</evidence>
<reference evidence="1 2" key="1">
    <citation type="submission" date="2021-06" db="EMBL/GenBank/DDBJ databases">
        <authorList>
            <person name="Palmer J.M."/>
        </authorList>
    </citation>
    <scope>NUCLEOTIDE SEQUENCE [LARGE SCALE GENOMIC DNA]</scope>
    <source>
        <strain evidence="1 2">AS_MEX2019</strain>
        <tissue evidence="1">Muscle</tissue>
    </source>
</reference>
<dbReference type="EMBL" id="JAHRIP010049491">
    <property type="protein sequence ID" value="MEQ2300418.1"/>
    <property type="molecule type" value="Genomic_DNA"/>
</dbReference>
<accession>A0ABV0Z2J3</accession>
<evidence type="ECO:0000313" key="2">
    <source>
        <dbReference type="Proteomes" id="UP001469553"/>
    </source>
</evidence>